<name>A0A415L573_9FIRM</name>
<organism evidence="1 2">
    <name type="scientific">Blautia obeum</name>
    <dbReference type="NCBI Taxonomy" id="40520"/>
    <lineage>
        <taxon>Bacteria</taxon>
        <taxon>Bacillati</taxon>
        <taxon>Bacillota</taxon>
        <taxon>Clostridia</taxon>
        <taxon>Lachnospirales</taxon>
        <taxon>Lachnospiraceae</taxon>
        <taxon>Blautia</taxon>
    </lineage>
</organism>
<evidence type="ECO:0000313" key="1">
    <source>
        <dbReference type="EMBL" id="RHL43681.1"/>
    </source>
</evidence>
<proteinExistence type="predicted"/>
<dbReference type="Proteomes" id="UP000285897">
    <property type="component" value="Unassembled WGS sequence"/>
</dbReference>
<dbReference type="RefSeq" id="WP_147335375.1">
    <property type="nucleotide sequence ID" value="NZ_JAQDEF010000015.1"/>
</dbReference>
<accession>A0A415L573</accession>
<reference evidence="1 2" key="1">
    <citation type="submission" date="2018-08" db="EMBL/GenBank/DDBJ databases">
        <title>A genome reference for cultivated species of the human gut microbiota.</title>
        <authorList>
            <person name="Zou Y."/>
            <person name="Xue W."/>
            <person name="Luo G."/>
        </authorList>
    </citation>
    <scope>NUCLEOTIDE SEQUENCE [LARGE SCALE GENOMIC DNA]</scope>
    <source>
        <strain evidence="1 2">AF37-6AC</strain>
    </source>
</reference>
<evidence type="ECO:0000313" key="2">
    <source>
        <dbReference type="Proteomes" id="UP000285897"/>
    </source>
</evidence>
<sequence length="100" mass="11541">MRVSYVAEITFDFPEARYLRAVVKPKCDTELPFEIESACWELYYKNDDGEDELENSGDCEINGHELAAFISPQKVGTYRFKYIYEIAGETWVDNVKIKAG</sequence>
<dbReference type="EMBL" id="QROS01000016">
    <property type="protein sequence ID" value="RHL43681.1"/>
    <property type="molecule type" value="Genomic_DNA"/>
</dbReference>
<gene>
    <name evidence="1" type="ORF">DW021_15285</name>
</gene>
<comment type="caution">
    <text evidence="1">The sequence shown here is derived from an EMBL/GenBank/DDBJ whole genome shotgun (WGS) entry which is preliminary data.</text>
</comment>
<dbReference type="AlphaFoldDB" id="A0A415L573"/>
<protein>
    <submittedName>
        <fullName evidence="1">Uncharacterized protein</fullName>
    </submittedName>
</protein>